<evidence type="ECO:0000313" key="2">
    <source>
        <dbReference type="Proteomes" id="UP000317365"/>
    </source>
</evidence>
<evidence type="ECO:0000313" key="1">
    <source>
        <dbReference type="EMBL" id="QDL54692.1"/>
    </source>
</evidence>
<dbReference type="Pfam" id="PF05936">
    <property type="entry name" value="T6SS_VasE"/>
    <property type="match status" value="1"/>
</dbReference>
<accession>A0A515EPU2</accession>
<keyword evidence="2" id="KW-1185">Reference proteome</keyword>
<dbReference type="NCBIfam" id="TIGR03353">
    <property type="entry name" value="VI_chp_4"/>
    <property type="match status" value="1"/>
</dbReference>
<reference evidence="2" key="1">
    <citation type="submission" date="2019-02" db="EMBL/GenBank/DDBJ databases">
        <title>Complete genome sequence of Rhodoferax sp. Gr-4.</title>
        <authorList>
            <person name="Jin L."/>
        </authorList>
    </citation>
    <scope>NUCLEOTIDE SEQUENCE [LARGE SCALE GENOMIC DNA]</scope>
    <source>
        <strain evidence="2">Gr-4</strain>
    </source>
</reference>
<dbReference type="PANTHER" id="PTHR35566:SF6">
    <property type="entry name" value="CYTOPLASMIC PROTEIN"/>
    <property type="match status" value="1"/>
</dbReference>
<organism evidence="1 2">
    <name type="scientific">Rhodoferax aquaticus</name>
    <dbReference type="NCBI Taxonomy" id="2527691"/>
    <lineage>
        <taxon>Bacteria</taxon>
        <taxon>Pseudomonadati</taxon>
        <taxon>Pseudomonadota</taxon>
        <taxon>Betaproteobacteria</taxon>
        <taxon>Burkholderiales</taxon>
        <taxon>Comamonadaceae</taxon>
        <taxon>Rhodoferax</taxon>
    </lineage>
</organism>
<dbReference type="Proteomes" id="UP000317365">
    <property type="component" value="Chromosome"/>
</dbReference>
<dbReference type="EMBL" id="CP036282">
    <property type="protein sequence ID" value="QDL54692.1"/>
    <property type="molecule type" value="Genomic_DNA"/>
</dbReference>
<protein>
    <submittedName>
        <fullName evidence="1">Type VI secretion system baseplate subunit TssK</fullName>
    </submittedName>
</protein>
<name>A0A515EPU2_9BURK</name>
<dbReference type="AlphaFoldDB" id="A0A515EPU2"/>
<dbReference type="KEGG" id="rhg:EXZ61_11215"/>
<dbReference type="PANTHER" id="PTHR35566">
    <property type="entry name" value="BLR3599 PROTEIN"/>
    <property type="match status" value="1"/>
</dbReference>
<dbReference type="RefSeq" id="WP_142811850.1">
    <property type="nucleotide sequence ID" value="NZ_CP036282.1"/>
</dbReference>
<proteinExistence type="predicted"/>
<sequence>MTWQNKVTWSEGLFLRPQLFQQQERYLESFAHRRAEPLSPFFWGFGQFRIDRESLTLGKLVLATATGLFPDGTPFDLPGQTPPPPPLTLLPEHLEQIIYLALPIRTPNGEETTFESSPGSLARFNVIDAELRDSNSIGQGAKIVQISQLRLQLIPQKELTSAWMGLPLAKLTALRSDGSAELDSTLIPPVNRYGASEQLTQWLGQLHGTTRQRADNLAQRLSGSAGSGATQAAEVSDFLLLQILNRYEPLLDHLIRVKETSPEQAYILLRGMAGEISTFIRVQTRRPNPLPAYEHRDPYTSFKALVEDTRELLNNLLVRSAQNIPLQEKQHGMQLASMDPQQLRGFHFLVLAVAANMPAEQLAQNFTAHTKVAPADRLPELVRLHLPSLVLRVLPVPPRQIPFNAGYVYFQIEPQGPLWEHMLTHGGIGLHVATQLPGLQIELWGVR</sequence>
<dbReference type="InterPro" id="IPR010263">
    <property type="entry name" value="T6SS_TssK"/>
</dbReference>
<gene>
    <name evidence="1" type="primary">tssK</name>
    <name evidence="1" type="ORF">EXZ61_11215</name>
</gene>
<reference evidence="2" key="2">
    <citation type="journal article" date="2020" name="Int. J. Syst. Evol. Microbiol.">
        <title>Genomic insights into a novel species Rhodoferax aquaticus sp. nov., isolated from freshwater.</title>
        <authorList>
            <person name="Li T."/>
            <person name="Zhuo Y."/>
            <person name="Jin C.Z."/>
            <person name="Wu X."/>
            <person name="Ko S.R."/>
            <person name="Jin F.J."/>
            <person name="Ahn C.Y."/>
            <person name="Oh H.M."/>
            <person name="Lee H.G."/>
            <person name="Jin L."/>
        </authorList>
    </citation>
    <scope>NUCLEOTIDE SEQUENCE [LARGE SCALE GENOMIC DNA]</scope>
    <source>
        <strain evidence="2">Gr-4</strain>
    </source>
</reference>